<sequence length="163" mass="18159">MPVASSLSRSQLDAFVRDVNKAIGTTGDERHKLCFAVGPLCFDMSDDETRQFIRDAFAAARENDVAVAFHIDDSMTWGRRKDLLSNPENIETAGWDERPNTGRRADWGPIPTKFPPQMVSARDSQRGGDRDWHSRHSAHRTALGSLPLATIRSFCVATPCPFT</sequence>
<keyword evidence="3" id="KW-1185">Reference proteome</keyword>
<name>L0DCY0_SINAD</name>
<protein>
    <submittedName>
        <fullName evidence="2">Uncharacterized protein</fullName>
    </submittedName>
</protein>
<feature type="compositionally biased region" description="Basic and acidic residues" evidence="1">
    <location>
        <begin position="123"/>
        <end position="134"/>
    </location>
</feature>
<gene>
    <name evidence="2" type="ordered locus">Sinac_2174</name>
</gene>
<reference evidence="2 3" key="1">
    <citation type="submission" date="2012-02" db="EMBL/GenBank/DDBJ databases">
        <title>Complete sequence of chromosome of Singulisphaera acidiphila DSM 18658.</title>
        <authorList>
            <consortium name="US DOE Joint Genome Institute (JGI-PGF)"/>
            <person name="Lucas S."/>
            <person name="Copeland A."/>
            <person name="Lapidus A."/>
            <person name="Glavina del Rio T."/>
            <person name="Dalin E."/>
            <person name="Tice H."/>
            <person name="Bruce D."/>
            <person name="Goodwin L."/>
            <person name="Pitluck S."/>
            <person name="Peters L."/>
            <person name="Ovchinnikova G."/>
            <person name="Chertkov O."/>
            <person name="Kyrpides N."/>
            <person name="Mavromatis K."/>
            <person name="Ivanova N."/>
            <person name="Brettin T."/>
            <person name="Detter J.C."/>
            <person name="Han C."/>
            <person name="Larimer F."/>
            <person name="Land M."/>
            <person name="Hauser L."/>
            <person name="Markowitz V."/>
            <person name="Cheng J.-F."/>
            <person name="Hugenholtz P."/>
            <person name="Woyke T."/>
            <person name="Wu D."/>
            <person name="Tindall B."/>
            <person name="Pomrenke H."/>
            <person name="Brambilla E."/>
            <person name="Klenk H.-P."/>
            <person name="Eisen J.A."/>
        </authorList>
    </citation>
    <scope>NUCLEOTIDE SEQUENCE [LARGE SCALE GENOMIC DNA]</scope>
    <source>
        <strain evidence="3">ATCC BAA-1392 / DSM 18658 / VKM B-2454 / MOB10</strain>
    </source>
</reference>
<evidence type="ECO:0000313" key="3">
    <source>
        <dbReference type="Proteomes" id="UP000010798"/>
    </source>
</evidence>
<feature type="region of interest" description="Disordered" evidence="1">
    <location>
        <begin position="90"/>
        <end position="136"/>
    </location>
</feature>
<evidence type="ECO:0000313" key="2">
    <source>
        <dbReference type="EMBL" id="AGA26501.1"/>
    </source>
</evidence>
<dbReference type="HOGENOM" id="CLU_1625941_0_0_0"/>
<dbReference type="EMBL" id="CP003364">
    <property type="protein sequence ID" value="AGA26501.1"/>
    <property type="molecule type" value="Genomic_DNA"/>
</dbReference>
<dbReference type="KEGG" id="saci:Sinac_2174"/>
<proteinExistence type="predicted"/>
<organism evidence="2 3">
    <name type="scientific">Singulisphaera acidiphila (strain ATCC BAA-1392 / DSM 18658 / VKM B-2454 / MOB10)</name>
    <dbReference type="NCBI Taxonomy" id="886293"/>
    <lineage>
        <taxon>Bacteria</taxon>
        <taxon>Pseudomonadati</taxon>
        <taxon>Planctomycetota</taxon>
        <taxon>Planctomycetia</taxon>
        <taxon>Isosphaerales</taxon>
        <taxon>Isosphaeraceae</taxon>
        <taxon>Singulisphaera</taxon>
    </lineage>
</organism>
<accession>L0DCY0</accession>
<dbReference type="STRING" id="886293.Sinac_2174"/>
<evidence type="ECO:0000256" key="1">
    <source>
        <dbReference type="SAM" id="MobiDB-lite"/>
    </source>
</evidence>
<dbReference type="Proteomes" id="UP000010798">
    <property type="component" value="Chromosome"/>
</dbReference>
<dbReference type="OrthoDB" id="231915at2"/>
<feature type="compositionally biased region" description="Basic and acidic residues" evidence="1">
    <location>
        <begin position="95"/>
        <end position="106"/>
    </location>
</feature>
<dbReference type="AlphaFoldDB" id="L0DCY0"/>